<dbReference type="RefSeq" id="WP_054406310.1">
    <property type="nucleotide sequence ID" value="NZ_FOYA01000006.1"/>
</dbReference>
<protein>
    <submittedName>
        <fullName evidence="9">Peptidase M14</fullName>
    </submittedName>
</protein>
<accession>A0A0M9VH71</accession>
<feature type="domain" description="Peptidase M14" evidence="8">
    <location>
        <begin position="7"/>
        <end position="320"/>
    </location>
</feature>
<comment type="caution">
    <text evidence="7">Lacks conserved residue(s) required for the propagation of feature annotation.</text>
</comment>
<dbReference type="Proteomes" id="UP000037755">
    <property type="component" value="Unassembled WGS sequence"/>
</dbReference>
<evidence type="ECO:0000259" key="8">
    <source>
        <dbReference type="PROSITE" id="PS52035"/>
    </source>
</evidence>
<dbReference type="GO" id="GO:0004181">
    <property type="term" value="F:metallocarboxypeptidase activity"/>
    <property type="evidence" value="ECO:0007669"/>
    <property type="project" value="InterPro"/>
</dbReference>
<evidence type="ECO:0000256" key="7">
    <source>
        <dbReference type="PROSITE-ProRule" id="PRU01379"/>
    </source>
</evidence>
<dbReference type="GO" id="GO:0005615">
    <property type="term" value="C:extracellular space"/>
    <property type="evidence" value="ECO:0007669"/>
    <property type="project" value="TreeGrafter"/>
</dbReference>
<gene>
    <name evidence="9" type="ORF">AM493_03720</name>
</gene>
<dbReference type="OrthoDB" id="1119199at2"/>
<dbReference type="EMBL" id="LIYD01000005">
    <property type="protein sequence ID" value="KOS05242.1"/>
    <property type="molecule type" value="Genomic_DNA"/>
</dbReference>
<dbReference type="PANTHER" id="PTHR11705">
    <property type="entry name" value="PROTEASE FAMILY M14 CARBOXYPEPTIDASE A,B"/>
    <property type="match status" value="1"/>
</dbReference>
<name>A0A0M9VH71_9FLAO</name>
<keyword evidence="3" id="KW-0645">Protease</keyword>
<evidence type="ECO:0000256" key="4">
    <source>
        <dbReference type="ARBA" id="ARBA00022801"/>
    </source>
</evidence>
<keyword evidence="10" id="KW-1185">Reference proteome</keyword>
<evidence type="ECO:0000256" key="3">
    <source>
        <dbReference type="ARBA" id="ARBA00022670"/>
    </source>
</evidence>
<dbReference type="GO" id="GO:0006508">
    <property type="term" value="P:proteolysis"/>
    <property type="evidence" value="ECO:0007669"/>
    <property type="project" value="UniProtKB-KW"/>
</dbReference>
<comment type="cofactor">
    <cofactor evidence="1">
        <name>Zn(2+)</name>
        <dbReference type="ChEBI" id="CHEBI:29105"/>
    </cofactor>
</comment>
<evidence type="ECO:0000256" key="6">
    <source>
        <dbReference type="ARBA" id="ARBA00023049"/>
    </source>
</evidence>
<comment type="similarity">
    <text evidence="2 7">Belongs to the peptidase M14 family.</text>
</comment>
<evidence type="ECO:0000313" key="9">
    <source>
        <dbReference type="EMBL" id="KOS05242.1"/>
    </source>
</evidence>
<reference evidence="9 10" key="1">
    <citation type="submission" date="2015-08" db="EMBL/GenBank/DDBJ databases">
        <title>Whole genome sequence of Flavobacterium akiainvivens IK-1T, from decaying Wikstroemia oahuensis, an endemic Hawaiian shrub.</title>
        <authorList>
            <person name="Wan X."/>
            <person name="Hou S."/>
            <person name="Saito J."/>
            <person name="Donachie S."/>
        </authorList>
    </citation>
    <scope>NUCLEOTIDE SEQUENCE [LARGE SCALE GENOMIC DNA]</scope>
    <source>
        <strain evidence="9 10">IK-1</strain>
    </source>
</reference>
<comment type="caution">
    <text evidence="9">The sequence shown here is derived from an EMBL/GenBank/DDBJ whole genome shotgun (WGS) entry which is preliminary data.</text>
</comment>
<sequence>MTLLETLFTTYKESALHGRYITLEHIEPIIQSLGNNFEVGVLGRSVLDKPVYSIKTGTGTTRIFIWSQMHGNEGTTTKAVFDFIHFLKSEEALAAAFKQHFTFYILPMVNPDGAELYTRENANNVDLNRDSVNLSQPESRILRQAFEDYKPHFAYNMHDQRTIFGLQEGNERPKPATVSFLAPSYNEEREINPCRRQAIDLIAAMNQTLQQYIPGQVGRFDDSFNINCIGDMFQSLGVPTVLFEAGHYENDYEREETRKFIFFALFSGFHKIYENDIVVNEKDEYFNIPQNKIIFYDVILKKVKINYENKEKITNFASQYKEVLFEKSVIFRAFIREIGNLDGFYGHVEIDCGQAEFTSHDGAKFPKIDEKADFSIGDSKNFVNGLPV</sequence>
<dbReference type="PATRIC" id="fig|1202724.3.peg.765"/>
<dbReference type="InterPro" id="IPR000834">
    <property type="entry name" value="Peptidase_M14"/>
</dbReference>
<keyword evidence="5" id="KW-0862">Zinc</keyword>
<dbReference type="CDD" id="cd06239">
    <property type="entry name" value="M14-like"/>
    <property type="match status" value="1"/>
</dbReference>
<dbReference type="Gene3D" id="3.40.630.10">
    <property type="entry name" value="Zn peptidases"/>
    <property type="match status" value="1"/>
</dbReference>
<keyword evidence="6" id="KW-0482">Metalloprotease</keyword>
<evidence type="ECO:0000256" key="5">
    <source>
        <dbReference type="ARBA" id="ARBA00022833"/>
    </source>
</evidence>
<dbReference type="PANTHER" id="PTHR11705:SF143">
    <property type="entry name" value="SLL0236 PROTEIN"/>
    <property type="match status" value="1"/>
</dbReference>
<evidence type="ECO:0000256" key="1">
    <source>
        <dbReference type="ARBA" id="ARBA00001947"/>
    </source>
</evidence>
<proteinExistence type="inferred from homology"/>
<dbReference type="GO" id="GO:0008270">
    <property type="term" value="F:zinc ion binding"/>
    <property type="evidence" value="ECO:0007669"/>
    <property type="project" value="InterPro"/>
</dbReference>
<evidence type="ECO:0000256" key="2">
    <source>
        <dbReference type="ARBA" id="ARBA00005988"/>
    </source>
</evidence>
<keyword evidence="4" id="KW-0378">Hydrolase</keyword>
<dbReference type="PROSITE" id="PS52035">
    <property type="entry name" value="PEPTIDASE_M14"/>
    <property type="match status" value="1"/>
</dbReference>
<organism evidence="9 10">
    <name type="scientific">Flavobacterium akiainvivens</name>
    <dbReference type="NCBI Taxonomy" id="1202724"/>
    <lineage>
        <taxon>Bacteria</taxon>
        <taxon>Pseudomonadati</taxon>
        <taxon>Bacteroidota</taxon>
        <taxon>Flavobacteriia</taxon>
        <taxon>Flavobacteriales</taxon>
        <taxon>Flavobacteriaceae</taxon>
        <taxon>Flavobacterium</taxon>
    </lineage>
</organism>
<dbReference type="Pfam" id="PF00246">
    <property type="entry name" value="Peptidase_M14"/>
    <property type="match status" value="1"/>
</dbReference>
<dbReference type="AlphaFoldDB" id="A0A0M9VH71"/>
<dbReference type="SMART" id="SM00631">
    <property type="entry name" value="Zn_pept"/>
    <property type="match status" value="1"/>
</dbReference>
<dbReference type="SUPFAM" id="SSF53187">
    <property type="entry name" value="Zn-dependent exopeptidases"/>
    <property type="match status" value="1"/>
</dbReference>
<dbReference type="STRING" id="1202724.AM493_03720"/>
<evidence type="ECO:0000313" key="10">
    <source>
        <dbReference type="Proteomes" id="UP000037755"/>
    </source>
</evidence>